<evidence type="ECO:0000256" key="1">
    <source>
        <dbReference type="ARBA" id="ARBA00005771"/>
    </source>
</evidence>
<keyword evidence="7" id="KW-1185">Reference proteome</keyword>
<accession>G1PTA2</accession>
<evidence type="ECO:0000313" key="7">
    <source>
        <dbReference type="Proteomes" id="UP000001074"/>
    </source>
</evidence>
<dbReference type="GO" id="GO:0008146">
    <property type="term" value="F:sulfotransferase activity"/>
    <property type="evidence" value="ECO:0007669"/>
    <property type="project" value="InterPro"/>
</dbReference>
<dbReference type="Proteomes" id="UP000001074">
    <property type="component" value="Unassembled WGS sequence"/>
</dbReference>
<organism evidence="6 7">
    <name type="scientific">Myotis lucifugus</name>
    <name type="common">Little brown bat</name>
    <dbReference type="NCBI Taxonomy" id="59463"/>
    <lineage>
        <taxon>Eukaryota</taxon>
        <taxon>Metazoa</taxon>
        <taxon>Chordata</taxon>
        <taxon>Craniata</taxon>
        <taxon>Vertebrata</taxon>
        <taxon>Euteleostomi</taxon>
        <taxon>Mammalia</taxon>
        <taxon>Eutheria</taxon>
        <taxon>Laurasiatheria</taxon>
        <taxon>Chiroptera</taxon>
        <taxon>Yangochiroptera</taxon>
        <taxon>Vespertilionidae</taxon>
        <taxon>Myotis</taxon>
    </lineage>
</organism>
<dbReference type="Gene3D" id="3.40.50.300">
    <property type="entry name" value="P-loop containing nucleotide triphosphate hydrolases"/>
    <property type="match status" value="1"/>
</dbReference>
<dbReference type="InParanoid" id="G1PTA2"/>
<dbReference type="HOGENOM" id="CLU_2126748_0_0_1"/>
<reference evidence="6" key="3">
    <citation type="submission" date="2025-09" db="UniProtKB">
        <authorList>
            <consortium name="Ensembl"/>
        </authorList>
    </citation>
    <scope>IDENTIFICATION</scope>
</reference>
<dbReference type="EMBL" id="AAPE02058248">
    <property type="status" value="NOT_ANNOTATED_CDS"/>
    <property type="molecule type" value="Genomic_DNA"/>
</dbReference>
<dbReference type="GeneTree" id="ENSGT00940000154432"/>
<dbReference type="InterPro" id="IPR000863">
    <property type="entry name" value="Sulfotransferase_dom"/>
</dbReference>
<dbReference type="EC" id="2.8.2.-" evidence="4"/>
<dbReference type="PANTHER" id="PTHR11783">
    <property type="entry name" value="SULFOTRANSFERASE SULT"/>
    <property type="match status" value="1"/>
</dbReference>
<comment type="similarity">
    <text evidence="1 4">Belongs to the sulfotransferase 1 family.</text>
</comment>
<sequence length="114" mass="12850">MAADYLWMEGIPLYTDIITDVRSLRDEFAVRDEDVITLSYPKSGTSWTKEIVNLLHAGGDPSWVQSVVSWGRSPCVETREGLELTKKQQDPCSYSSHLPVQLFPKSLFTSKAKV</sequence>
<evidence type="ECO:0000259" key="5">
    <source>
        <dbReference type="Pfam" id="PF00685"/>
    </source>
</evidence>
<dbReference type="eggNOG" id="KOG1584">
    <property type="taxonomic scope" value="Eukaryota"/>
</dbReference>
<proteinExistence type="inferred from homology"/>
<dbReference type="SUPFAM" id="SSF52540">
    <property type="entry name" value="P-loop containing nucleoside triphosphate hydrolases"/>
    <property type="match status" value="1"/>
</dbReference>
<dbReference type="AlphaFoldDB" id="G1PTA2"/>
<evidence type="ECO:0000256" key="4">
    <source>
        <dbReference type="RuleBase" id="RU361155"/>
    </source>
</evidence>
<keyword evidence="2 4" id="KW-0808">Transferase</keyword>
<name>G1PTA2_MYOLU</name>
<reference evidence="6 7" key="1">
    <citation type="journal article" date="2011" name="Nature">
        <title>A high-resolution map of human evolutionary constraint using 29 mammals.</title>
        <authorList>
            <person name="Lindblad-Toh K."/>
            <person name="Garber M."/>
            <person name="Zuk O."/>
            <person name="Lin M.F."/>
            <person name="Parker B.J."/>
            <person name="Washietl S."/>
            <person name="Kheradpour P."/>
            <person name="Ernst J."/>
            <person name="Jordan G."/>
            <person name="Mauceli E."/>
            <person name="Ward L.D."/>
            <person name="Lowe C.B."/>
            <person name="Holloway A.K."/>
            <person name="Clamp M."/>
            <person name="Gnerre S."/>
            <person name="Alfoldi J."/>
            <person name="Beal K."/>
            <person name="Chang J."/>
            <person name="Clawson H."/>
            <person name="Cuff J."/>
            <person name="Di Palma F."/>
            <person name="Fitzgerald S."/>
            <person name="Flicek P."/>
            <person name="Guttman M."/>
            <person name="Hubisz M.J."/>
            <person name="Jaffe D.B."/>
            <person name="Jungreis I."/>
            <person name="Kent W.J."/>
            <person name="Kostka D."/>
            <person name="Lara M."/>
            <person name="Martins A.L."/>
            <person name="Massingham T."/>
            <person name="Moltke I."/>
            <person name="Raney B.J."/>
            <person name="Rasmussen M.D."/>
            <person name="Robinson J."/>
            <person name="Stark A."/>
            <person name="Vilella A.J."/>
            <person name="Wen J."/>
            <person name="Xie X."/>
            <person name="Zody M.C."/>
            <person name="Baldwin J."/>
            <person name="Bloom T."/>
            <person name="Chin C.W."/>
            <person name="Heiman D."/>
            <person name="Nicol R."/>
            <person name="Nusbaum C."/>
            <person name="Young S."/>
            <person name="Wilkinson J."/>
            <person name="Worley K.C."/>
            <person name="Kovar C.L."/>
            <person name="Muzny D.M."/>
            <person name="Gibbs R.A."/>
            <person name="Cree A."/>
            <person name="Dihn H.H."/>
            <person name="Fowler G."/>
            <person name="Jhangiani S."/>
            <person name="Joshi V."/>
            <person name="Lee S."/>
            <person name="Lewis L.R."/>
            <person name="Nazareth L.V."/>
            <person name="Okwuonu G."/>
            <person name="Santibanez J."/>
            <person name="Warren W.C."/>
            <person name="Mardis E.R."/>
            <person name="Weinstock G.M."/>
            <person name="Wilson R.K."/>
            <person name="Delehaunty K."/>
            <person name="Dooling D."/>
            <person name="Fronik C."/>
            <person name="Fulton L."/>
            <person name="Fulton B."/>
            <person name="Graves T."/>
            <person name="Minx P."/>
            <person name="Sodergren E."/>
            <person name="Birney E."/>
            <person name="Margulies E.H."/>
            <person name="Herrero J."/>
            <person name="Green E.D."/>
            <person name="Haussler D."/>
            <person name="Siepel A."/>
            <person name="Goldman N."/>
            <person name="Pollard K.S."/>
            <person name="Pedersen J.S."/>
            <person name="Lander E.S."/>
            <person name="Kellis M."/>
        </authorList>
    </citation>
    <scope>NUCLEOTIDE SEQUENCE [LARGE SCALE GENOMIC DNA]</scope>
</reference>
<protein>
    <recommendedName>
        <fullName evidence="4">Sulfotransferase</fullName>
        <ecNumber evidence="4">2.8.2.-</ecNumber>
    </recommendedName>
</protein>
<dbReference type="InterPro" id="IPR027417">
    <property type="entry name" value="P-loop_NTPase"/>
</dbReference>
<evidence type="ECO:0000313" key="6">
    <source>
        <dbReference type="Ensembl" id="ENSMLUP00000014447.2"/>
    </source>
</evidence>
<feature type="domain" description="Sulfotransferase" evidence="5">
    <location>
        <begin position="32"/>
        <end position="114"/>
    </location>
</feature>
<dbReference type="STRING" id="59463.ENSMLUP00000014447"/>
<evidence type="ECO:0000256" key="2">
    <source>
        <dbReference type="ARBA" id="ARBA00022679"/>
    </source>
</evidence>
<evidence type="ECO:0000256" key="3">
    <source>
        <dbReference type="ARBA" id="ARBA00048219"/>
    </source>
</evidence>
<comment type="catalytic activity">
    <reaction evidence="3">
        <text>4-ethylphenol + 3'-phosphoadenylyl sulfate = 4-ethylphenyl sulfate + adenosine 3',5'-bisphosphate + H(+)</text>
        <dbReference type="Rhea" id="RHEA:70607"/>
        <dbReference type="ChEBI" id="CHEBI:15378"/>
        <dbReference type="ChEBI" id="CHEBI:49584"/>
        <dbReference type="ChEBI" id="CHEBI:58339"/>
        <dbReference type="ChEBI" id="CHEBI:58343"/>
        <dbReference type="ChEBI" id="CHEBI:133681"/>
    </reaction>
    <physiologicalReaction direction="left-to-right" evidence="3">
        <dbReference type="Rhea" id="RHEA:70608"/>
    </physiologicalReaction>
</comment>
<dbReference type="Pfam" id="PF00685">
    <property type="entry name" value="Sulfotransfer_1"/>
    <property type="match status" value="1"/>
</dbReference>
<dbReference type="Ensembl" id="ENSMLUT00000015860.2">
    <property type="protein sequence ID" value="ENSMLUP00000014447.2"/>
    <property type="gene ID" value="ENSMLUG00000015862.2"/>
</dbReference>
<reference evidence="6" key="2">
    <citation type="submission" date="2025-08" db="UniProtKB">
        <authorList>
            <consortium name="Ensembl"/>
        </authorList>
    </citation>
    <scope>IDENTIFICATION</scope>
</reference>
<dbReference type="OMA" id="PWIENEV"/>